<evidence type="ECO:0000259" key="1">
    <source>
        <dbReference type="Pfam" id="PF01965"/>
    </source>
</evidence>
<protein>
    <submittedName>
        <fullName evidence="2">Thiamine biosynthesis protein ThiJ</fullName>
    </submittedName>
</protein>
<reference evidence="2 3" key="1">
    <citation type="submission" date="2015-08" db="EMBL/GenBank/DDBJ databases">
        <authorList>
            <person name="Babu N.S."/>
            <person name="Beckwith C.J."/>
            <person name="Beseler K.G."/>
            <person name="Brison A."/>
            <person name="Carone J.V."/>
            <person name="Caskin T.P."/>
            <person name="Diamond M."/>
            <person name="Durham M.E."/>
            <person name="Foxe J.M."/>
            <person name="Go M."/>
            <person name="Henderson B.A."/>
            <person name="Jones I.B."/>
            <person name="McGettigan J.A."/>
            <person name="Micheletti S.J."/>
            <person name="Nasrallah M.E."/>
            <person name="Ortiz D."/>
            <person name="Piller C.R."/>
            <person name="Privatt S.R."/>
            <person name="Schneider S.L."/>
            <person name="Sharp S."/>
            <person name="Smith T.C."/>
            <person name="Stanton J.D."/>
            <person name="Ullery H.E."/>
            <person name="Wilson R.J."/>
            <person name="Serrano M.G."/>
            <person name="Buck G."/>
            <person name="Lee V."/>
            <person name="Wang Y."/>
            <person name="Carvalho R."/>
            <person name="Voegtly L."/>
            <person name="Shi R."/>
            <person name="Duckworth R."/>
            <person name="Johnson A."/>
            <person name="Loviza R."/>
            <person name="Walstead R."/>
            <person name="Shah Z."/>
            <person name="Kiflezghi M."/>
            <person name="Wade K."/>
            <person name="Ball S.L."/>
            <person name="Bradley K.W."/>
            <person name="Asai D.J."/>
            <person name="Bowman C.A."/>
            <person name="Russell D.A."/>
            <person name="Pope W.H."/>
            <person name="Jacobs-Sera D."/>
            <person name="Hendrix R.W."/>
            <person name="Hatfull G.F."/>
        </authorList>
    </citation>
    <scope>NUCLEOTIDE SEQUENCE [LARGE SCALE GENOMIC DNA]</scope>
    <source>
        <strain evidence="2 3">PUDD_83A45</strain>
    </source>
</reference>
<keyword evidence="3" id="KW-1185">Reference proteome</keyword>
<name>A0A0K1R9W3_9CORY</name>
<dbReference type="PATRIC" id="fig|156976.3.peg.459"/>
<proteinExistence type="predicted"/>
<dbReference type="InterPro" id="IPR029062">
    <property type="entry name" value="Class_I_gatase-like"/>
</dbReference>
<dbReference type="Gene3D" id="3.40.50.880">
    <property type="match status" value="1"/>
</dbReference>
<dbReference type="CDD" id="cd03139">
    <property type="entry name" value="GATase1_PfpI_2"/>
    <property type="match status" value="1"/>
</dbReference>
<dbReference type="PANTHER" id="PTHR43130:SF15">
    <property type="entry name" value="THIJ_PFPI FAMILY PROTEIN (AFU_ORTHOLOGUE AFUA_5G14240)"/>
    <property type="match status" value="1"/>
</dbReference>
<dbReference type="EMBL" id="CP012342">
    <property type="protein sequence ID" value="AKV58194.1"/>
    <property type="molecule type" value="Genomic_DNA"/>
</dbReference>
<dbReference type="Proteomes" id="UP000060016">
    <property type="component" value="Chromosome"/>
</dbReference>
<dbReference type="KEGG" id="crie:AK829_02325"/>
<evidence type="ECO:0000313" key="2">
    <source>
        <dbReference type="EMBL" id="AKV58194.1"/>
    </source>
</evidence>
<dbReference type="InterPro" id="IPR002818">
    <property type="entry name" value="DJ-1/PfpI"/>
</dbReference>
<feature type="domain" description="DJ-1/PfpI" evidence="1">
    <location>
        <begin position="13"/>
        <end position="173"/>
    </location>
</feature>
<dbReference type="STRING" id="156976.AK829_02325"/>
<dbReference type="AlphaFoldDB" id="A0A0K1R9W3"/>
<dbReference type="InterPro" id="IPR052158">
    <property type="entry name" value="INH-QAR"/>
</dbReference>
<dbReference type="PANTHER" id="PTHR43130">
    <property type="entry name" value="ARAC-FAMILY TRANSCRIPTIONAL REGULATOR"/>
    <property type="match status" value="1"/>
</dbReference>
<dbReference type="Pfam" id="PF01965">
    <property type="entry name" value="DJ-1_PfpI"/>
    <property type="match status" value="1"/>
</dbReference>
<accession>A0A0K1R9W3</accession>
<organism evidence="2 3">
    <name type="scientific">Corynebacterium riegelii</name>
    <dbReference type="NCBI Taxonomy" id="156976"/>
    <lineage>
        <taxon>Bacteria</taxon>
        <taxon>Bacillati</taxon>
        <taxon>Actinomycetota</taxon>
        <taxon>Actinomycetes</taxon>
        <taxon>Mycobacteriales</taxon>
        <taxon>Corynebacteriaceae</taxon>
        <taxon>Corynebacterium</taxon>
    </lineage>
</organism>
<sequence>MQQVVSPRLSKHLVFVLFEDFELLDVAGPLEVFSKVDGWEVTLLSPDGRPVGSSQGVRFEVSGDYAPQGSDVLFVPGGRGTRKLAHDECFLNALKSLASDTSVVMSVCTGSALLAAAGLLEGYAATSNKRAFAWATSFGQDIDWRRSARWVHDRDRWTSSGVSAGTDMAAAFVADECGEAVAREVADAIELRLHLDPNEDPFAI</sequence>
<dbReference type="SUPFAM" id="SSF52317">
    <property type="entry name" value="Class I glutamine amidotransferase-like"/>
    <property type="match status" value="1"/>
</dbReference>
<evidence type="ECO:0000313" key="3">
    <source>
        <dbReference type="Proteomes" id="UP000060016"/>
    </source>
</evidence>
<gene>
    <name evidence="2" type="ORF">AK829_02325</name>
</gene>